<evidence type="ECO:0000313" key="2">
    <source>
        <dbReference type="EMBL" id="CAA9289832.1"/>
    </source>
</evidence>
<reference evidence="2" key="1">
    <citation type="submission" date="2020-02" db="EMBL/GenBank/DDBJ databases">
        <authorList>
            <person name="Meier V. D."/>
        </authorList>
    </citation>
    <scope>NUCLEOTIDE SEQUENCE</scope>
    <source>
        <strain evidence="2">AVDCRST_MAG48</strain>
    </source>
</reference>
<sequence>DRGGDGAGPARAAGRRRAARPLPPRLLARGLHRAGGRPRLPRGADPGRRAGRALAADPRRSAQDGGRGGRRRGGGLRLGRPAARRRPRPAGRAVRPLRPPGPLGDGARPRAAAGGAGGRRQLAVGVPGQRAGPGLLRPARLPPRRRREGRGLLRRRRGPDGAAVRQPAYGRV</sequence>
<dbReference type="AlphaFoldDB" id="A0A6J4JXF7"/>
<proteinExistence type="predicted"/>
<accession>A0A6J4JXF7</accession>
<feature type="compositionally biased region" description="Basic residues" evidence="1">
    <location>
        <begin position="30"/>
        <end position="40"/>
    </location>
</feature>
<feature type="region of interest" description="Disordered" evidence="1">
    <location>
        <begin position="1"/>
        <end position="172"/>
    </location>
</feature>
<protein>
    <submittedName>
        <fullName evidence="2">Uncharacterized protein</fullName>
    </submittedName>
</protein>
<feature type="compositionally biased region" description="Basic residues" evidence="1">
    <location>
        <begin position="142"/>
        <end position="157"/>
    </location>
</feature>
<feature type="non-terminal residue" evidence="2">
    <location>
        <position position="172"/>
    </location>
</feature>
<feature type="non-terminal residue" evidence="2">
    <location>
        <position position="1"/>
    </location>
</feature>
<dbReference type="EMBL" id="CADCTS010000062">
    <property type="protein sequence ID" value="CAA9289832.1"/>
    <property type="molecule type" value="Genomic_DNA"/>
</dbReference>
<name>A0A6J4JXF7_9ACTN</name>
<evidence type="ECO:0000256" key="1">
    <source>
        <dbReference type="SAM" id="MobiDB-lite"/>
    </source>
</evidence>
<organism evidence="2">
    <name type="scientific">uncultured Friedmanniella sp</name>
    <dbReference type="NCBI Taxonomy" id="335381"/>
    <lineage>
        <taxon>Bacteria</taxon>
        <taxon>Bacillati</taxon>
        <taxon>Actinomycetota</taxon>
        <taxon>Actinomycetes</taxon>
        <taxon>Propionibacteriales</taxon>
        <taxon>Nocardioidaceae</taxon>
        <taxon>Friedmanniella</taxon>
        <taxon>environmental samples</taxon>
    </lineage>
</organism>
<feature type="compositionally biased region" description="Low complexity" evidence="1">
    <location>
        <begin position="105"/>
        <end position="139"/>
    </location>
</feature>
<gene>
    <name evidence="2" type="ORF">AVDCRST_MAG48-426</name>
</gene>